<evidence type="ECO:0000313" key="11">
    <source>
        <dbReference type="Proteomes" id="UP000602905"/>
    </source>
</evidence>
<evidence type="ECO:0000256" key="3">
    <source>
        <dbReference type="ARBA" id="ARBA00022723"/>
    </source>
</evidence>
<evidence type="ECO:0000256" key="5">
    <source>
        <dbReference type="ARBA" id="ARBA00022801"/>
    </source>
</evidence>
<dbReference type="CDD" id="cd04275">
    <property type="entry name" value="ZnMc_pappalysin_like"/>
    <property type="match status" value="1"/>
</dbReference>
<dbReference type="GO" id="GO:0008237">
    <property type="term" value="F:metallopeptidase activity"/>
    <property type="evidence" value="ECO:0007669"/>
    <property type="project" value="UniProtKB-KW"/>
</dbReference>
<keyword evidence="5" id="KW-0378">Hydrolase</keyword>
<protein>
    <submittedName>
        <fullName evidence="10">Metallo-protease</fullName>
    </submittedName>
</protein>
<evidence type="ECO:0000256" key="7">
    <source>
        <dbReference type="ARBA" id="ARBA00023049"/>
    </source>
</evidence>
<dbReference type="InterPro" id="IPR024079">
    <property type="entry name" value="MetalloPept_cat_dom_sf"/>
</dbReference>
<dbReference type="Gene3D" id="3.40.390.10">
    <property type="entry name" value="Collagenase (Catalytic Domain)"/>
    <property type="match status" value="1"/>
</dbReference>
<accession>A0A8H7LXD0</accession>
<comment type="similarity">
    <text evidence="1">Belongs to the peptidase M43B family.</text>
</comment>
<dbReference type="Proteomes" id="UP000602905">
    <property type="component" value="Unassembled WGS sequence"/>
</dbReference>
<organism evidence="10 11">
    <name type="scientific">Rhizoctonia solani</name>
    <dbReference type="NCBI Taxonomy" id="456999"/>
    <lineage>
        <taxon>Eukaryota</taxon>
        <taxon>Fungi</taxon>
        <taxon>Dikarya</taxon>
        <taxon>Basidiomycota</taxon>
        <taxon>Agaricomycotina</taxon>
        <taxon>Agaricomycetes</taxon>
        <taxon>Cantharellales</taxon>
        <taxon>Ceratobasidiaceae</taxon>
        <taxon>Rhizoctonia</taxon>
    </lineage>
</organism>
<dbReference type="SUPFAM" id="SSF55486">
    <property type="entry name" value="Metalloproteases ('zincins'), catalytic domain"/>
    <property type="match status" value="1"/>
</dbReference>
<dbReference type="GO" id="GO:0006508">
    <property type="term" value="P:proteolysis"/>
    <property type="evidence" value="ECO:0007669"/>
    <property type="project" value="UniProtKB-KW"/>
</dbReference>
<keyword evidence="6" id="KW-0862">Zinc</keyword>
<keyword evidence="8" id="KW-1015">Disulfide bond</keyword>
<dbReference type="EMBL" id="JACYCD010000049">
    <property type="protein sequence ID" value="KAF8707466.1"/>
    <property type="molecule type" value="Genomic_DNA"/>
</dbReference>
<evidence type="ECO:0000256" key="8">
    <source>
        <dbReference type="ARBA" id="ARBA00023157"/>
    </source>
</evidence>
<dbReference type="AlphaFoldDB" id="A0A8H7LXD0"/>
<evidence type="ECO:0000256" key="1">
    <source>
        <dbReference type="ARBA" id="ARBA00008721"/>
    </source>
</evidence>
<evidence type="ECO:0000256" key="4">
    <source>
        <dbReference type="ARBA" id="ARBA00022729"/>
    </source>
</evidence>
<dbReference type="GO" id="GO:0046872">
    <property type="term" value="F:metal ion binding"/>
    <property type="evidence" value="ECO:0007669"/>
    <property type="project" value="UniProtKB-KW"/>
</dbReference>
<keyword evidence="7" id="KW-0482">Metalloprotease</keyword>
<evidence type="ECO:0000256" key="6">
    <source>
        <dbReference type="ARBA" id="ARBA00022833"/>
    </source>
</evidence>
<gene>
    <name evidence="10" type="ORF">RHS03_04420</name>
</gene>
<evidence type="ECO:0000313" key="10">
    <source>
        <dbReference type="EMBL" id="KAF8707466.1"/>
    </source>
</evidence>
<dbReference type="OrthoDB" id="536211at2759"/>
<evidence type="ECO:0000259" key="9">
    <source>
        <dbReference type="Pfam" id="PF05572"/>
    </source>
</evidence>
<sequence>MEAVIPINHDKTQGLHKFEPGALARLPCSNRPTGKQASMFMSLIATLAVSFVLAFAQVNSTEDQFPRCGSTPSEAEVRVAELSFLAKVNASMAAQTTLNAMDDFNVVIPVHWHAITSGKSIRAGYIPMSQITESIKVLNKDFSSTGFSFKLESSEYIPNEIWYDRVGLTKDPRSPEYVYQVEMKQALRLGGASALNVYSTGFTNTTNRRLLGFATFPSEYDYNPVDDGVVIRCSTVPGGMFYPFNQGKTLTHEVGHWLGLYHTFQGGCRGKGDLVSDTPAHANGTNGCPNILPDTCPDHPGYDPVHNFMDYSDDACLNEFTPGQIRRMRDQFMTYRLEDAWAASSLKGLRVKKAQASLNTPCFRPTYSTAFATAKHFAFSKYLGPTGILVLLEVYLSRINTHEDERHQPATYSSAVRIDGNPALVKTGQGRTIGLGVRSPLAITTGDGRLPIH</sequence>
<reference evidence="10" key="1">
    <citation type="submission" date="2020-09" db="EMBL/GenBank/DDBJ databases">
        <title>Comparative genome analyses of four rice-infecting Rhizoctonia solani isolates reveal extensive enrichment of homogalacturonan modification genes.</title>
        <authorList>
            <person name="Lee D.-Y."/>
            <person name="Jeon J."/>
            <person name="Kim K.-T."/>
            <person name="Cheong K."/>
            <person name="Song H."/>
            <person name="Choi G."/>
            <person name="Ko J."/>
            <person name="Opiyo S.O."/>
            <person name="Zuo S."/>
            <person name="Madhav S."/>
            <person name="Lee Y.-H."/>
            <person name="Wang G.-L."/>
        </authorList>
    </citation>
    <scope>NUCLEOTIDE SEQUENCE</scope>
    <source>
        <strain evidence="10">AG1-IA WGL</strain>
    </source>
</reference>
<name>A0A8H7LXD0_9AGAM</name>
<keyword evidence="3" id="KW-0479">Metal-binding</keyword>
<comment type="caution">
    <text evidence="10">The sequence shown here is derived from an EMBL/GenBank/DDBJ whole genome shotgun (WGS) entry which is preliminary data.</text>
</comment>
<dbReference type="PANTHER" id="PTHR47466:SF1">
    <property type="entry name" value="METALLOPROTEASE MEP1 (AFU_ORTHOLOGUE AFUA_1G07730)-RELATED"/>
    <property type="match status" value="1"/>
</dbReference>
<keyword evidence="4" id="KW-0732">Signal</keyword>
<feature type="non-terminal residue" evidence="10">
    <location>
        <position position="1"/>
    </location>
</feature>
<proteinExistence type="inferred from homology"/>
<feature type="domain" description="Peptidase M43 pregnancy-associated plasma-A" evidence="9">
    <location>
        <begin position="244"/>
        <end position="330"/>
    </location>
</feature>
<dbReference type="PANTHER" id="PTHR47466">
    <property type="match status" value="1"/>
</dbReference>
<dbReference type="InterPro" id="IPR008754">
    <property type="entry name" value="Peptidase_M43"/>
</dbReference>
<dbReference type="Pfam" id="PF05572">
    <property type="entry name" value="Peptidase_M43"/>
    <property type="match status" value="1"/>
</dbReference>
<keyword evidence="2 10" id="KW-0645">Protease</keyword>
<evidence type="ECO:0000256" key="2">
    <source>
        <dbReference type="ARBA" id="ARBA00022670"/>
    </source>
</evidence>